<dbReference type="PANTHER" id="PTHR44688">
    <property type="entry name" value="DNA-BINDING TRANSCRIPTIONAL ACTIVATOR DEVR_DOSR"/>
    <property type="match status" value="1"/>
</dbReference>
<protein>
    <submittedName>
        <fullName evidence="5">Regulatory LuxR family protein</fullName>
    </submittedName>
</protein>
<evidence type="ECO:0000256" key="1">
    <source>
        <dbReference type="ARBA" id="ARBA00023015"/>
    </source>
</evidence>
<name>A0A316I8D3_9PSEU</name>
<reference evidence="5 6" key="1">
    <citation type="submission" date="2018-05" db="EMBL/GenBank/DDBJ databases">
        <title>Genomic Encyclopedia of Type Strains, Phase IV (KMG-IV): sequencing the most valuable type-strain genomes for metagenomic binning, comparative biology and taxonomic classification.</title>
        <authorList>
            <person name="Goeker M."/>
        </authorList>
    </citation>
    <scope>NUCLEOTIDE SEQUENCE [LARGE SCALE GENOMIC DNA]</scope>
    <source>
        <strain evidence="5 6">DSM 45480</strain>
    </source>
</reference>
<dbReference type="InterPro" id="IPR036388">
    <property type="entry name" value="WH-like_DNA-bd_sf"/>
</dbReference>
<dbReference type="SUPFAM" id="SSF46894">
    <property type="entry name" value="C-terminal effector domain of the bipartite response regulators"/>
    <property type="match status" value="1"/>
</dbReference>
<evidence type="ECO:0000256" key="3">
    <source>
        <dbReference type="ARBA" id="ARBA00023163"/>
    </source>
</evidence>
<keyword evidence="2" id="KW-0238">DNA-binding</keyword>
<evidence type="ECO:0000313" key="6">
    <source>
        <dbReference type="Proteomes" id="UP000246005"/>
    </source>
</evidence>
<keyword evidence="1" id="KW-0805">Transcription regulation</keyword>
<dbReference type="InterPro" id="IPR000792">
    <property type="entry name" value="Tscrpt_reg_LuxR_C"/>
</dbReference>
<dbReference type="PANTHER" id="PTHR44688:SF16">
    <property type="entry name" value="DNA-BINDING TRANSCRIPTIONAL ACTIVATOR DEVR_DOSR"/>
    <property type="match status" value="1"/>
</dbReference>
<accession>A0A316I8D3</accession>
<keyword evidence="3" id="KW-0804">Transcription</keyword>
<evidence type="ECO:0000259" key="4">
    <source>
        <dbReference type="PROSITE" id="PS50043"/>
    </source>
</evidence>
<evidence type="ECO:0000313" key="5">
    <source>
        <dbReference type="EMBL" id="PWK89309.1"/>
    </source>
</evidence>
<dbReference type="SMART" id="SM00421">
    <property type="entry name" value="HTH_LUXR"/>
    <property type="match status" value="1"/>
</dbReference>
<gene>
    <name evidence="5" type="ORF">C8D88_102582</name>
</gene>
<dbReference type="InterPro" id="IPR027417">
    <property type="entry name" value="P-loop_NTPase"/>
</dbReference>
<dbReference type="Gene3D" id="1.10.10.10">
    <property type="entry name" value="Winged helix-like DNA-binding domain superfamily/Winged helix DNA-binding domain"/>
    <property type="match status" value="1"/>
</dbReference>
<proteinExistence type="predicted"/>
<dbReference type="CDD" id="cd06170">
    <property type="entry name" value="LuxR_C_like"/>
    <property type="match status" value="1"/>
</dbReference>
<sequence length="718" mass="75624">MPSAAQRLCRDVVADPHAPLVAAVAGPGGCGKTATLETLARIYRDAGVPVAREYTEDTSTALLVDDAHALDDGTLDRLRRLAVARTHRLVVAYRPWPRPPALSALGAVLGRCRLPVVLGRLDRAAVAARAADVLGHPPCDELTDFLFEQTNGIPSLVDRFVAALHETGRLADGRLVGQETIPDGVIEQFRHDLDCLDEQVRQVLLAKAAGVGVSACEGAFATGLLTDAGDLVPLARQAILSLTAAAPTPLMPARQAEAAALAGDLDTALRFTDQVIGDPRAPDRPRAVMVAAAVLARRGMLARGVDLYRWLGAPALGEHALVMVPALLGVGALSEAQHVLASAVTGPTLLAGAQHLTAQGLLDTITSTPAAALSRLARAAALLEPVGQTALLTDDPAALTAVVALHCGEFSIGESVLSGHLSPRHQLLRAWIVMRQGNLTAARALLDACDLLEPRDELFAAALAAAIARHAGDVVALTHSWARAREAVLHHTTDLYVLLPLGELAIAAARVGEPAWLAAHLADADQLLDDLGRPAFWAAPLHWARLQAAIVAESPQEAGQHATALARFAGSHPALADAARAWLRVLAGDIDVAVVERASRGLWAAGQSWEGARLAGQAAIRCRDRAAMSSLLALARELTSVDTPAQTQVATELLGTPLSGREREVAELVVSGLTYKQIGERLFISAKTVEHHVAKMRRRLGCATRSELFTQLRTLLTA</sequence>
<dbReference type="GO" id="GO:0006355">
    <property type="term" value="P:regulation of DNA-templated transcription"/>
    <property type="evidence" value="ECO:0007669"/>
    <property type="project" value="InterPro"/>
</dbReference>
<dbReference type="InterPro" id="IPR016032">
    <property type="entry name" value="Sig_transdc_resp-reg_C-effctor"/>
</dbReference>
<organism evidence="5 6">
    <name type="scientific">Lentzea atacamensis</name>
    <dbReference type="NCBI Taxonomy" id="531938"/>
    <lineage>
        <taxon>Bacteria</taxon>
        <taxon>Bacillati</taxon>
        <taxon>Actinomycetota</taxon>
        <taxon>Actinomycetes</taxon>
        <taxon>Pseudonocardiales</taxon>
        <taxon>Pseudonocardiaceae</taxon>
        <taxon>Lentzea</taxon>
    </lineage>
</organism>
<dbReference type="AlphaFoldDB" id="A0A316I8D3"/>
<dbReference type="SUPFAM" id="SSF52540">
    <property type="entry name" value="P-loop containing nucleoside triphosphate hydrolases"/>
    <property type="match status" value="1"/>
</dbReference>
<evidence type="ECO:0000256" key="2">
    <source>
        <dbReference type="ARBA" id="ARBA00023125"/>
    </source>
</evidence>
<comment type="caution">
    <text evidence="5">The sequence shown here is derived from an EMBL/GenBank/DDBJ whole genome shotgun (WGS) entry which is preliminary data.</text>
</comment>
<feature type="domain" description="HTH luxR-type" evidence="4">
    <location>
        <begin position="651"/>
        <end position="716"/>
    </location>
</feature>
<dbReference type="Proteomes" id="UP000246005">
    <property type="component" value="Unassembled WGS sequence"/>
</dbReference>
<dbReference type="RefSeq" id="WP_109634372.1">
    <property type="nucleotide sequence ID" value="NZ_QGHB01000002.1"/>
</dbReference>
<dbReference type="GO" id="GO:0003677">
    <property type="term" value="F:DNA binding"/>
    <property type="evidence" value="ECO:0007669"/>
    <property type="project" value="UniProtKB-KW"/>
</dbReference>
<dbReference type="PRINTS" id="PR00038">
    <property type="entry name" value="HTHLUXR"/>
</dbReference>
<dbReference type="PROSITE" id="PS50043">
    <property type="entry name" value="HTH_LUXR_2"/>
    <property type="match status" value="1"/>
</dbReference>
<dbReference type="EMBL" id="QGHB01000002">
    <property type="protein sequence ID" value="PWK89309.1"/>
    <property type="molecule type" value="Genomic_DNA"/>
</dbReference>
<dbReference type="Pfam" id="PF00196">
    <property type="entry name" value="GerE"/>
    <property type="match status" value="1"/>
</dbReference>